<dbReference type="InterPro" id="IPR011095">
    <property type="entry name" value="Dala_Dala_lig_C"/>
</dbReference>
<dbReference type="PIRSF" id="PIRSF039102">
    <property type="entry name" value="Ddl/VanB"/>
    <property type="match status" value="1"/>
</dbReference>
<name>A0ABU9GQA0_9GAMM</name>
<dbReference type="EC" id="6.3.2.4" evidence="7 16"/>
<dbReference type="NCBIfam" id="NF002378">
    <property type="entry name" value="PRK01372.1"/>
    <property type="match status" value="1"/>
</dbReference>
<feature type="domain" description="ATP-grasp" evidence="18">
    <location>
        <begin position="104"/>
        <end position="303"/>
    </location>
</feature>
<comment type="cofactor">
    <cofactor evidence="2">
        <name>Mg(2+)</name>
        <dbReference type="ChEBI" id="CHEBI:18420"/>
    </cofactor>
</comment>
<dbReference type="InterPro" id="IPR013815">
    <property type="entry name" value="ATP_grasp_subdomain_1"/>
</dbReference>
<comment type="function">
    <text evidence="3 16">Cell wall formation.</text>
</comment>
<gene>
    <name evidence="16" type="primary">ddl</name>
    <name evidence="19" type="ORF">V6256_07315</name>
</gene>
<evidence type="ECO:0000256" key="15">
    <source>
        <dbReference type="ARBA" id="ARBA00047614"/>
    </source>
</evidence>
<dbReference type="InterPro" id="IPR011761">
    <property type="entry name" value="ATP-grasp"/>
</dbReference>
<dbReference type="Pfam" id="PF07478">
    <property type="entry name" value="Dala_Dala_lig_C"/>
    <property type="match status" value="1"/>
</dbReference>
<evidence type="ECO:0000256" key="10">
    <source>
        <dbReference type="ARBA" id="ARBA00022741"/>
    </source>
</evidence>
<evidence type="ECO:0000313" key="20">
    <source>
        <dbReference type="Proteomes" id="UP001369082"/>
    </source>
</evidence>
<evidence type="ECO:0000256" key="17">
    <source>
        <dbReference type="PROSITE-ProRule" id="PRU00409"/>
    </source>
</evidence>
<evidence type="ECO:0000313" key="19">
    <source>
        <dbReference type="EMBL" id="MEL0629414.1"/>
    </source>
</evidence>
<comment type="caution">
    <text evidence="19">The sequence shown here is derived from an EMBL/GenBank/DDBJ whole genome shotgun (WGS) entry which is preliminary data.</text>
</comment>
<evidence type="ECO:0000256" key="12">
    <source>
        <dbReference type="ARBA" id="ARBA00022960"/>
    </source>
</evidence>
<evidence type="ECO:0000256" key="6">
    <source>
        <dbReference type="ARBA" id="ARBA00010871"/>
    </source>
</evidence>
<sequence>MAINFGKVAVLLGGNSAEREVSLKSGKAVLDALIRKGVDAHPIDPKIDDISKIKSLGFDRAFIVLHGRGGEDGTIQGFLNTLNIPFTGSDVSSSAIGMDKAKTKQIWQSCQLPTANYQIIIKDNFDPTTVSDILNRLSGCVMVKPVHEGSSIGMAKADTPEQLVDALNEAFKFDHKVLLESWITGDEFTVSILNGKALPAISMKTNNVFYDYQAKYQSTETQYLCPCGLAEDELTTLNQLAEEAFKAIGCVGWGRVDFMRDKNNNWFLLEVNTVPGMTETSLVPKAAKEAGISFDQLVLDILEQTL</sequence>
<dbReference type="Gene3D" id="3.30.470.20">
    <property type="entry name" value="ATP-grasp fold, B domain"/>
    <property type="match status" value="1"/>
</dbReference>
<comment type="similarity">
    <text evidence="6 16">Belongs to the D-alanine--D-alanine ligase family.</text>
</comment>
<evidence type="ECO:0000256" key="7">
    <source>
        <dbReference type="ARBA" id="ARBA00012216"/>
    </source>
</evidence>
<comment type="catalytic activity">
    <reaction evidence="15 16">
        <text>2 D-alanine + ATP = D-alanyl-D-alanine + ADP + phosphate + H(+)</text>
        <dbReference type="Rhea" id="RHEA:11224"/>
        <dbReference type="ChEBI" id="CHEBI:15378"/>
        <dbReference type="ChEBI" id="CHEBI:30616"/>
        <dbReference type="ChEBI" id="CHEBI:43474"/>
        <dbReference type="ChEBI" id="CHEBI:57416"/>
        <dbReference type="ChEBI" id="CHEBI:57822"/>
        <dbReference type="ChEBI" id="CHEBI:456216"/>
        <dbReference type="EC" id="6.3.2.4"/>
    </reaction>
</comment>
<protein>
    <recommendedName>
        <fullName evidence="7 16">D-alanine--D-alanine ligase</fullName>
        <ecNumber evidence="7 16">6.3.2.4</ecNumber>
    </recommendedName>
    <alternativeName>
        <fullName evidence="16">D-Ala-D-Ala ligase</fullName>
    </alternativeName>
    <alternativeName>
        <fullName evidence="16">D-alanylalanine synthetase</fullName>
    </alternativeName>
</protein>
<dbReference type="GO" id="GO:0008716">
    <property type="term" value="F:D-alanine-D-alanine ligase activity"/>
    <property type="evidence" value="ECO:0007669"/>
    <property type="project" value="UniProtKB-EC"/>
</dbReference>
<comment type="cofactor">
    <cofactor evidence="1">
        <name>Mn(2+)</name>
        <dbReference type="ChEBI" id="CHEBI:29035"/>
    </cofactor>
</comment>
<keyword evidence="13 16" id="KW-0573">Peptidoglycan synthesis</keyword>
<evidence type="ECO:0000256" key="4">
    <source>
        <dbReference type="ARBA" id="ARBA00004496"/>
    </source>
</evidence>
<organism evidence="19 20">
    <name type="scientific">Psychromonas aquatilis</name>
    <dbReference type="NCBI Taxonomy" id="2005072"/>
    <lineage>
        <taxon>Bacteria</taxon>
        <taxon>Pseudomonadati</taxon>
        <taxon>Pseudomonadota</taxon>
        <taxon>Gammaproteobacteria</taxon>
        <taxon>Alteromonadales</taxon>
        <taxon>Psychromonadaceae</taxon>
        <taxon>Psychromonas</taxon>
    </lineage>
</organism>
<keyword evidence="20" id="KW-1185">Reference proteome</keyword>
<evidence type="ECO:0000256" key="9">
    <source>
        <dbReference type="ARBA" id="ARBA00022598"/>
    </source>
</evidence>
<dbReference type="RefSeq" id="WP_341597422.1">
    <property type="nucleotide sequence ID" value="NZ_JBAKAZ010000021.1"/>
</dbReference>
<dbReference type="Pfam" id="PF01820">
    <property type="entry name" value="Dala_Dala_lig_N"/>
    <property type="match status" value="1"/>
</dbReference>
<dbReference type="InterPro" id="IPR000291">
    <property type="entry name" value="D-Ala_lig_Van_CS"/>
</dbReference>
<keyword evidence="11 17" id="KW-0067">ATP-binding</keyword>
<keyword evidence="14 16" id="KW-0961">Cell wall biogenesis/degradation</keyword>
<evidence type="ECO:0000256" key="16">
    <source>
        <dbReference type="HAMAP-Rule" id="MF_00047"/>
    </source>
</evidence>
<dbReference type="HAMAP" id="MF_00047">
    <property type="entry name" value="Dala_Dala_lig"/>
    <property type="match status" value="1"/>
</dbReference>
<proteinExistence type="inferred from homology"/>
<dbReference type="InterPro" id="IPR011127">
    <property type="entry name" value="Dala_Dala_lig_N"/>
</dbReference>
<dbReference type="Proteomes" id="UP001369082">
    <property type="component" value="Unassembled WGS sequence"/>
</dbReference>
<dbReference type="EMBL" id="JBAKAZ010000021">
    <property type="protein sequence ID" value="MEL0629414.1"/>
    <property type="molecule type" value="Genomic_DNA"/>
</dbReference>
<evidence type="ECO:0000256" key="5">
    <source>
        <dbReference type="ARBA" id="ARBA00004752"/>
    </source>
</evidence>
<accession>A0ABU9GQA0</accession>
<dbReference type="PROSITE" id="PS00844">
    <property type="entry name" value="DALA_DALA_LIGASE_2"/>
    <property type="match status" value="1"/>
</dbReference>
<dbReference type="SUPFAM" id="SSF52440">
    <property type="entry name" value="PreATP-grasp domain"/>
    <property type="match status" value="1"/>
</dbReference>
<comment type="pathway">
    <text evidence="5 16">Cell wall biogenesis; peptidoglycan biosynthesis.</text>
</comment>
<reference evidence="19 20" key="1">
    <citation type="submission" date="2024-02" db="EMBL/GenBank/DDBJ databases">
        <title>Bacteria isolated from the canopy kelp, Nereocystis luetkeana.</title>
        <authorList>
            <person name="Pfister C.A."/>
            <person name="Younker I.T."/>
            <person name="Light S.H."/>
        </authorList>
    </citation>
    <scope>NUCLEOTIDE SEQUENCE [LARGE SCALE GENOMIC DNA]</scope>
    <source>
        <strain evidence="19 20">TI.1.05</strain>
    </source>
</reference>
<keyword evidence="10 17" id="KW-0547">Nucleotide-binding</keyword>
<evidence type="ECO:0000256" key="14">
    <source>
        <dbReference type="ARBA" id="ARBA00023316"/>
    </source>
</evidence>
<dbReference type="NCBIfam" id="TIGR01205">
    <property type="entry name" value="D_ala_D_alaTIGR"/>
    <property type="match status" value="1"/>
</dbReference>
<dbReference type="SUPFAM" id="SSF56059">
    <property type="entry name" value="Glutathione synthetase ATP-binding domain-like"/>
    <property type="match status" value="1"/>
</dbReference>
<dbReference type="Gene3D" id="3.40.50.20">
    <property type="match status" value="1"/>
</dbReference>
<dbReference type="InterPro" id="IPR016185">
    <property type="entry name" value="PreATP-grasp_dom_sf"/>
</dbReference>
<evidence type="ECO:0000256" key="2">
    <source>
        <dbReference type="ARBA" id="ARBA00001946"/>
    </source>
</evidence>
<evidence type="ECO:0000256" key="11">
    <source>
        <dbReference type="ARBA" id="ARBA00022840"/>
    </source>
</evidence>
<dbReference type="PANTHER" id="PTHR23132">
    <property type="entry name" value="D-ALANINE--D-ALANINE LIGASE"/>
    <property type="match status" value="1"/>
</dbReference>
<comment type="subcellular location">
    <subcellularLocation>
        <location evidence="4 16">Cytoplasm</location>
    </subcellularLocation>
</comment>
<keyword evidence="12 16" id="KW-0133">Cell shape</keyword>
<evidence type="ECO:0000256" key="3">
    <source>
        <dbReference type="ARBA" id="ARBA00003921"/>
    </source>
</evidence>
<dbReference type="InterPro" id="IPR005905">
    <property type="entry name" value="D_ala_D_ala"/>
</dbReference>
<keyword evidence="9 16" id="KW-0436">Ligase</keyword>
<keyword evidence="8 16" id="KW-0963">Cytoplasm</keyword>
<dbReference type="PROSITE" id="PS00843">
    <property type="entry name" value="DALA_DALA_LIGASE_1"/>
    <property type="match status" value="1"/>
</dbReference>
<evidence type="ECO:0000259" key="18">
    <source>
        <dbReference type="PROSITE" id="PS50975"/>
    </source>
</evidence>
<dbReference type="Gene3D" id="3.30.1490.20">
    <property type="entry name" value="ATP-grasp fold, A domain"/>
    <property type="match status" value="1"/>
</dbReference>
<evidence type="ECO:0000256" key="8">
    <source>
        <dbReference type="ARBA" id="ARBA00022490"/>
    </source>
</evidence>
<evidence type="ECO:0000256" key="13">
    <source>
        <dbReference type="ARBA" id="ARBA00022984"/>
    </source>
</evidence>
<evidence type="ECO:0000256" key="1">
    <source>
        <dbReference type="ARBA" id="ARBA00001936"/>
    </source>
</evidence>
<dbReference type="PROSITE" id="PS50975">
    <property type="entry name" value="ATP_GRASP"/>
    <property type="match status" value="1"/>
</dbReference>
<dbReference type="PANTHER" id="PTHR23132:SF23">
    <property type="entry name" value="D-ALANINE--D-ALANINE LIGASE B"/>
    <property type="match status" value="1"/>
</dbReference>